<evidence type="ECO:0000313" key="2">
    <source>
        <dbReference type="EMBL" id="NMR18960.1"/>
    </source>
</evidence>
<organism evidence="2 3">
    <name type="scientific">Cellulomonas fimi</name>
    <dbReference type="NCBI Taxonomy" id="1708"/>
    <lineage>
        <taxon>Bacteria</taxon>
        <taxon>Bacillati</taxon>
        <taxon>Actinomycetota</taxon>
        <taxon>Actinomycetes</taxon>
        <taxon>Micrococcales</taxon>
        <taxon>Cellulomonadaceae</taxon>
        <taxon>Cellulomonas</taxon>
    </lineage>
</organism>
<dbReference type="RefSeq" id="WP_169322896.1">
    <property type="nucleotide sequence ID" value="NZ_JABCJJ010000002.1"/>
</dbReference>
<comment type="caution">
    <text evidence="2">The sequence shown here is derived from an EMBL/GenBank/DDBJ whole genome shotgun (WGS) entry which is preliminary data.</text>
</comment>
<dbReference type="EMBL" id="JABCJJ010000002">
    <property type="protein sequence ID" value="NMR18960.1"/>
    <property type="molecule type" value="Genomic_DNA"/>
</dbReference>
<accession>A0A7Y0QG83</accession>
<dbReference type="Proteomes" id="UP000562124">
    <property type="component" value="Unassembled WGS sequence"/>
</dbReference>
<keyword evidence="1" id="KW-0812">Transmembrane</keyword>
<gene>
    <name evidence="2" type="ORF">HIR71_01755</name>
</gene>
<protein>
    <recommendedName>
        <fullName evidence="4">Copper resistance protein D domain-containing protein</fullName>
    </recommendedName>
</protein>
<feature type="transmembrane region" description="Helical" evidence="1">
    <location>
        <begin position="12"/>
        <end position="34"/>
    </location>
</feature>
<feature type="transmembrane region" description="Helical" evidence="1">
    <location>
        <begin position="80"/>
        <end position="101"/>
    </location>
</feature>
<evidence type="ECO:0008006" key="4">
    <source>
        <dbReference type="Google" id="ProtNLM"/>
    </source>
</evidence>
<evidence type="ECO:0000256" key="1">
    <source>
        <dbReference type="SAM" id="Phobius"/>
    </source>
</evidence>
<keyword evidence="1" id="KW-1133">Transmembrane helix</keyword>
<feature type="transmembrane region" description="Helical" evidence="1">
    <location>
        <begin position="54"/>
        <end position="74"/>
    </location>
</feature>
<keyword evidence="3" id="KW-1185">Reference proteome</keyword>
<dbReference type="AlphaFoldDB" id="A0A7Y0QG83"/>
<keyword evidence="1" id="KW-0472">Membrane</keyword>
<proteinExistence type="predicted"/>
<sequence length="157" mass="15967">MPPVLDLATAVAFSVAAATWVGGLVAAAVVVRTARASLAPPDQVEFFRALGRRYLAVLGTAFVVVATTGAWLLRTHPWDAAMTALALTVGALASATVAGVVQARAMTRLRRGAVDSPDDPGLRDAVVDGARRAVVLRSAIAVLTLAAVVVGVAVATD</sequence>
<feature type="transmembrane region" description="Helical" evidence="1">
    <location>
        <begin position="134"/>
        <end position="155"/>
    </location>
</feature>
<evidence type="ECO:0000313" key="3">
    <source>
        <dbReference type="Proteomes" id="UP000562124"/>
    </source>
</evidence>
<reference evidence="2 3" key="1">
    <citation type="submission" date="2020-04" db="EMBL/GenBank/DDBJ databases">
        <title>Sequencing and Assembly of C. fimi.</title>
        <authorList>
            <person name="Ramsey A.R."/>
        </authorList>
    </citation>
    <scope>NUCLEOTIDE SEQUENCE [LARGE SCALE GENOMIC DNA]</scope>
    <source>
        <strain evidence="2 3">SB</strain>
    </source>
</reference>
<name>A0A7Y0QG83_CELFI</name>